<feature type="transmembrane region" description="Helical" evidence="9">
    <location>
        <begin position="353"/>
        <end position="371"/>
    </location>
</feature>
<feature type="transmembrane region" description="Helical" evidence="9">
    <location>
        <begin position="286"/>
        <end position="311"/>
    </location>
</feature>
<evidence type="ECO:0000256" key="5">
    <source>
        <dbReference type="ARBA" id="ARBA00022692"/>
    </source>
</evidence>
<dbReference type="PRINTS" id="PR01036">
    <property type="entry name" value="TCRTETB"/>
</dbReference>
<feature type="transmembrane region" description="Helical" evidence="9">
    <location>
        <begin position="460"/>
        <end position="479"/>
    </location>
</feature>
<dbReference type="Proteomes" id="UP000321181">
    <property type="component" value="Unassembled WGS sequence"/>
</dbReference>
<comment type="subcellular location">
    <subcellularLocation>
        <location evidence="1">Cell membrane</location>
        <topology evidence="1">Multi-pass membrane protein</topology>
    </subcellularLocation>
</comment>
<evidence type="ECO:0000259" key="10">
    <source>
        <dbReference type="PROSITE" id="PS50850"/>
    </source>
</evidence>
<gene>
    <name evidence="11" type="ORF">CAE01nite_10630</name>
</gene>
<evidence type="ECO:0000256" key="6">
    <source>
        <dbReference type="ARBA" id="ARBA00022989"/>
    </source>
</evidence>
<dbReference type="RefSeq" id="WP_146901064.1">
    <property type="nucleotide sequence ID" value="NZ_BAAARM010000002.1"/>
</dbReference>
<protein>
    <submittedName>
        <fullName evidence="11">MFS transporter</fullName>
    </submittedName>
</protein>
<evidence type="ECO:0000256" key="3">
    <source>
        <dbReference type="ARBA" id="ARBA00022448"/>
    </source>
</evidence>
<feature type="transmembrane region" description="Helical" evidence="9">
    <location>
        <begin position="26"/>
        <end position="55"/>
    </location>
</feature>
<dbReference type="SUPFAM" id="SSF103473">
    <property type="entry name" value="MFS general substrate transporter"/>
    <property type="match status" value="1"/>
</dbReference>
<evidence type="ECO:0000256" key="8">
    <source>
        <dbReference type="SAM" id="MobiDB-lite"/>
    </source>
</evidence>
<dbReference type="GO" id="GO:0005886">
    <property type="term" value="C:plasma membrane"/>
    <property type="evidence" value="ECO:0007669"/>
    <property type="project" value="UniProtKB-SubCell"/>
</dbReference>
<keyword evidence="3" id="KW-0813">Transport</keyword>
<dbReference type="PANTHER" id="PTHR42718">
    <property type="entry name" value="MAJOR FACILITATOR SUPERFAMILY MULTIDRUG TRANSPORTER MFSC"/>
    <property type="match status" value="1"/>
</dbReference>
<reference evidence="11 12" key="1">
    <citation type="submission" date="2019-07" db="EMBL/GenBank/DDBJ databases">
        <title>Whole genome shotgun sequence of Cellulomonas aerilata NBRC 106308.</title>
        <authorList>
            <person name="Hosoyama A."/>
            <person name="Uohara A."/>
            <person name="Ohji S."/>
            <person name="Ichikawa N."/>
        </authorList>
    </citation>
    <scope>NUCLEOTIDE SEQUENCE [LARGE SCALE GENOMIC DNA]</scope>
    <source>
        <strain evidence="11 12">NBRC 106308</strain>
    </source>
</reference>
<feature type="transmembrane region" description="Helical" evidence="9">
    <location>
        <begin position="248"/>
        <end position="265"/>
    </location>
</feature>
<dbReference type="OrthoDB" id="9812221at2"/>
<evidence type="ECO:0000256" key="4">
    <source>
        <dbReference type="ARBA" id="ARBA00022475"/>
    </source>
</evidence>
<comment type="similarity">
    <text evidence="2">Belongs to the major facilitator superfamily. EmrB family.</text>
</comment>
<organism evidence="11 12">
    <name type="scientific">Cellulomonas aerilata</name>
    <dbReference type="NCBI Taxonomy" id="515326"/>
    <lineage>
        <taxon>Bacteria</taxon>
        <taxon>Bacillati</taxon>
        <taxon>Actinomycetota</taxon>
        <taxon>Actinomycetes</taxon>
        <taxon>Micrococcales</taxon>
        <taxon>Cellulomonadaceae</taxon>
        <taxon>Cellulomonas</taxon>
    </lineage>
</organism>
<feature type="region of interest" description="Disordered" evidence="8">
    <location>
        <begin position="1"/>
        <end position="20"/>
    </location>
</feature>
<dbReference type="InterPro" id="IPR020846">
    <property type="entry name" value="MFS_dom"/>
</dbReference>
<dbReference type="PANTHER" id="PTHR42718:SF9">
    <property type="entry name" value="MAJOR FACILITATOR SUPERFAMILY MULTIDRUG TRANSPORTER MFSC"/>
    <property type="match status" value="1"/>
</dbReference>
<keyword evidence="12" id="KW-1185">Reference proteome</keyword>
<comment type="caution">
    <text evidence="11">The sequence shown here is derived from an EMBL/GenBank/DDBJ whole genome shotgun (WGS) entry which is preliminary data.</text>
</comment>
<evidence type="ECO:0000256" key="7">
    <source>
        <dbReference type="ARBA" id="ARBA00023136"/>
    </source>
</evidence>
<evidence type="ECO:0000313" key="12">
    <source>
        <dbReference type="Proteomes" id="UP000321181"/>
    </source>
</evidence>
<feature type="transmembrane region" description="Helical" evidence="9">
    <location>
        <begin position="417"/>
        <end position="440"/>
    </location>
</feature>
<feature type="transmembrane region" description="Helical" evidence="9">
    <location>
        <begin position="323"/>
        <end position="341"/>
    </location>
</feature>
<feature type="transmembrane region" description="Helical" evidence="9">
    <location>
        <begin position="94"/>
        <end position="118"/>
    </location>
</feature>
<sequence length="537" mass="55122">MTTLSVSDVAPPASTTSSGDRLPPGVALVIGVLMVSTFIVFLNEMLLGVALPTLIEDFGISPSTGQWVTTGFLLTMAVLIPASSFVMRRFHLRTIFLVALSLFILGTTLAAIAPTFGVLVTGRVIQASGTAVFLPLLMTTTMRLVPAGRRGQMMAITTAVPSVAPALGPALSGLVLSALSWRWLFILMLPIAIVALALGAWKLRNVTTPEPVTLDLLSLLLSAVGFGGLVYGLSLIGEASSGHAPVSPYLPIVVGLVGLVAFVLRQIPLQRRDSAFLDMRIFARKAFTLPILTMVFVAGNGIGLLVVIPLVLTNVTGLSNLQLGLFLIPGGAAISIMATLSGRVYDRVGPRPLVIPAAIVWLVVLWFLSRVDESTSVITLITTWLVFTSAMATMWAPLTTSAMGALRAELVPHGSAAFATVQQLAGAAFGAVFISAYTIGSGARDAGVLGTAQAEAAANAAFLTAFAVGLVVLVGSVFLGRAKSCAADGTPVDGALVDGPTVAVVVSAAAPAGGMAVDGAAVAAEATDGAVRETAAR</sequence>
<evidence type="ECO:0000256" key="2">
    <source>
        <dbReference type="ARBA" id="ARBA00008537"/>
    </source>
</evidence>
<dbReference type="Pfam" id="PF07690">
    <property type="entry name" value="MFS_1"/>
    <property type="match status" value="1"/>
</dbReference>
<feature type="transmembrane region" description="Helical" evidence="9">
    <location>
        <begin position="67"/>
        <end position="87"/>
    </location>
</feature>
<keyword evidence="6 9" id="KW-1133">Transmembrane helix</keyword>
<feature type="transmembrane region" description="Helical" evidence="9">
    <location>
        <begin position="181"/>
        <end position="201"/>
    </location>
</feature>
<feature type="transmembrane region" description="Helical" evidence="9">
    <location>
        <begin position="124"/>
        <end position="142"/>
    </location>
</feature>
<name>A0A512DA26_9CELL</name>
<keyword evidence="4" id="KW-1003">Cell membrane</keyword>
<evidence type="ECO:0000256" key="9">
    <source>
        <dbReference type="SAM" id="Phobius"/>
    </source>
</evidence>
<dbReference type="GO" id="GO:0022857">
    <property type="term" value="F:transmembrane transporter activity"/>
    <property type="evidence" value="ECO:0007669"/>
    <property type="project" value="InterPro"/>
</dbReference>
<evidence type="ECO:0000256" key="1">
    <source>
        <dbReference type="ARBA" id="ARBA00004651"/>
    </source>
</evidence>
<dbReference type="NCBIfam" id="TIGR00711">
    <property type="entry name" value="efflux_EmrB"/>
    <property type="match status" value="1"/>
</dbReference>
<feature type="domain" description="Major facilitator superfamily (MFS) profile" evidence="10">
    <location>
        <begin position="29"/>
        <end position="484"/>
    </location>
</feature>
<keyword evidence="5 9" id="KW-0812">Transmembrane</keyword>
<feature type="transmembrane region" description="Helical" evidence="9">
    <location>
        <begin position="213"/>
        <end position="236"/>
    </location>
</feature>
<dbReference type="PROSITE" id="PS50850">
    <property type="entry name" value="MFS"/>
    <property type="match status" value="1"/>
</dbReference>
<proteinExistence type="inferred from homology"/>
<dbReference type="AlphaFoldDB" id="A0A512DA26"/>
<dbReference type="Gene3D" id="1.20.1250.20">
    <property type="entry name" value="MFS general substrate transporter like domains"/>
    <property type="match status" value="1"/>
</dbReference>
<accession>A0A512DA26</accession>
<dbReference type="EMBL" id="BJYY01000007">
    <property type="protein sequence ID" value="GEO33338.1"/>
    <property type="molecule type" value="Genomic_DNA"/>
</dbReference>
<dbReference type="InterPro" id="IPR011701">
    <property type="entry name" value="MFS"/>
</dbReference>
<feature type="transmembrane region" description="Helical" evidence="9">
    <location>
        <begin position="154"/>
        <end position="175"/>
    </location>
</feature>
<feature type="transmembrane region" description="Helical" evidence="9">
    <location>
        <begin position="377"/>
        <end position="396"/>
    </location>
</feature>
<evidence type="ECO:0000313" key="11">
    <source>
        <dbReference type="EMBL" id="GEO33338.1"/>
    </source>
</evidence>
<dbReference type="Gene3D" id="1.20.1720.10">
    <property type="entry name" value="Multidrug resistance protein D"/>
    <property type="match status" value="1"/>
</dbReference>
<keyword evidence="7 9" id="KW-0472">Membrane</keyword>
<dbReference type="InterPro" id="IPR004638">
    <property type="entry name" value="EmrB-like"/>
</dbReference>
<dbReference type="InterPro" id="IPR036259">
    <property type="entry name" value="MFS_trans_sf"/>
</dbReference>